<dbReference type="RefSeq" id="WP_090021673.1">
    <property type="nucleotide sequence ID" value="NZ_FNCE01000013.1"/>
</dbReference>
<evidence type="ECO:0000313" key="1">
    <source>
        <dbReference type="EMBL" id="SDG44856.1"/>
    </source>
</evidence>
<dbReference type="Proteomes" id="UP000199415">
    <property type="component" value="Unassembled WGS sequence"/>
</dbReference>
<dbReference type="STRING" id="1082479.SAMN05216241_11336"/>
<dbReference type="AlphaFoldDB" id="A0A1G7UB98"/>
<protein>
    <submittedName>
        <fullName evidence="1">Uncharacterized protein</fullName>
    </submittedName>
</protein>
<dbReference type="OrthoDB" id="14198at2"/>
<sequence length="121" mass="13071">MSTETPDPLVRMAITPVLRAAAQRGACITYRDLASEAGIEAPHSIHRTTLALEAMMRDDHAAGRPLLAALAISKRGIPAPGFFQLLRELGRYDGPDEGAEAERHHARELDAALAHWGQPDA</sequence>
<dbReference type="EMBL" id="FNCE01000013">
    <property type="protein sequence ID" value="SDG44856.1"/>
    <property type="molecule type" value="Genomic_DNA"/>
</dbReference>
<gene>
    <name evidence="1" type="ORF">SAMN05216241_11336</name>
</gene>
<reference evidence="1 2" key="1">
    <citation type="submission" date="2016-10" db="EMBL/GenBank/DDBJ databases">
        <authorList>
            <person name="de Groot N.N."/>
        </authorList>
    </citation>
    <scope>NUCLEOTIDE SEQUENCE [LARGE SCALE GENOMIC DNA]</scope>
    <source>
        <strain evidence="1 2">DSM 25584</strain>
    </source>
</reference>
<name>A0A1G7UB98_9PROT</name>
<proteinExistence type="predicted"/>
<organism evidence="1 2">
    <name type="scientific">Limimonas halophila</name>
    <dbReference type="NCBI Taxonomy" id="1082479"/>
    <lineage>
        <taxon>Bacteria</taxon>
        <taxon>Pseudomonadati</taxon>
        <taxon>Pseudomonadota</taxon>
        <taxon>Alphaproteobacteria</taxon>
        <taxon>Rhodospirillales</taxon>
        <taxon>Rhodovibrionaceae</taxon>
        <taxon>Limimonas</taxon>
    </lineage>
</organism>
<keyword evidence="2" id="KW-1185">Reference proteome</keyword>
<evidence type="ECO:0000313" key="2">
    <source>
        <dbReference type="Proteomes" id="UP000199415"/>
    </source>
</evidence>
<accession>A0A1G7UB98</accession>